<organism evidence="16">
    <name type="scientific">marine sediment metagenome</name>
    <dbReference type="NCBI Taxonomy" id="412755"/>
    <lineage>
        <taxon>unclassified sequences</taxon>
        <taxon>metagenomes</taxon>
        <taxon>ecological metagenomes</taxon>
    </lineage>
</organism>
<feature type="non-terminal residue" evidence="16">
    <location>
        <position position="1"/>
    </location>
</feature>
<dbReference type="InterPro" id="IPR003439">
    <property type="entry name" value="ABC_transporter-like_ATP-bd"/>
</dbReference>
<keyword evidence="4" id="KW-0677">Repeat</keyword>
<evidence type="ECO:0000256" key="10">
    <source>
        <dbReference type="ARBA" id="ARBA00022840"/>
    </source>
</evidence>
<keyword evidence="5" id="KW-0547">Nucleotide-binding</keyword>
<evidence type="ECO:0000256" key="4">
    <source>
        <dbReference type="ARBA" id="ARBA00022737"/>
    </source>
</evidence>
<keyword evidence="11" id="KW-0267">Excision nuclease</keyword>
<evidence type="ECO:0000256" key="5">
    <source>
        <dbReference type="ARBA" id="ARBA00022741"/>
    </source>
</evidence>
<dbReference type="GO" id="GO:0008270">
    <property type="term" value="F:zinc ion binding"/>
    <property type="evidence" value="ECO:0007669"/>
    <property type="project" value="UniProtKB-KW"/>
</dbReference>
<accession>A0A0F9SN65</accession>
<dbReference type="GO" id="GO:0009432">
    <property type="term" value="P:SOS response"/>
    <property type="evidence" value="ECO:0007669"/>
    <property type="project" value="UniProtKB-KW"/>
</dbReference>
<name>A0A0F9SN65_9ZZZZ</name>
<evidence type="ECO:0000256" key="13">
    <source>
        <dbReference type="ARBA" id="ARBA00023204"/>
    </source>
</evidence>
<dbReference type="GO" id="GO:0003677">
    <property type="term" value="F:DNA binding"/>
    <property type="evidence" value="ECO:0007669"/>
    <property type="project" value="UniProtKB-KW"/>
</dbReference>
<evidence type="ECO:0000256" key="7">
    <source>
        <dbReference type="ARBA" id="ARBA00022769"/>
    </source>
</evidence>
<dbReference type="PROSITE" id="PS00211">
    <property type="entry name" value="ABC_TRANSPORTER_1"/>
    <property type="match status" value="2"/>
</dbReference>
<dbReference type="Gene3D" id="1.10.8.280">
    <property type="entry name" value="ABC transporter ATPase domain-like"/>
    <property type="match status" value="1"/>
</dbReference>
<keyword evidence="3" id="KW-0479">Metal-binding</keyword>
<keyword evidence="10" id="KW-0067">ATP-binding</keyword>
<evidence type="ECO:0000256" key="1">
    <source>
        <dbReference type="ARBA" id="ARBA00004496"/>
    </source>
</evidence>
<dbReference type="PANTHER" id="PTHR43152">
    <property type="entry name" value="UVRABC SYSTEM PROTEIN A"/>
    <property type="match status" value="1"/>
</dbReference>
<evidence type="ECO:0000313" key="16">
    <source>
        <dbReference type="EMBL" id="KKN38331.1"/>
    </source>
</evidence>
<evidence type="ECO:0000256" key="12">
    <source>
        <dbReference type="ARBA" id="ARBA00023125"/>
    </source>
</evidence>
<feature type="domain" description="ABC transporter" evidence="15">
    <location>
        <begin position="345"/>
        <end position="686"/>
    </location>
</feature>
<comment type="caution">
    <text evidence="16">The sequence shown here is derived from an EMBL/GenBank/DDBJ whole genome shotgun (WGS) entry which is preliminary data.</text>
</comment>
<dbReference type="Pfam" id="PF17755">
    <property type="entry name" value="UvrA_DNA-bind"/>
    <property type="match status" value="1"/>
</dbReference>
<keyword evidence="12" id="KW-0238">DNA-binding</keyword>
<dbReference type="GO" id="GO:0006289">
    <property type="term" value="P:nucleotide-excision repair"/>
    <property type="evidence" value="ECO:0007669"/>
    <property type="project" value="InterPro"/>
</dbReference>
<dbReference type="PANTHER" id="PTHR43152:SF3">
    <property type="entry name" value="UVRABC SYSTEM PROTEIN A"/>
    <property type="match status" value="1"/>
</dbReference>
<dbReference type="NCBIfam" id="TIGR00630">
    <property type="entry name" value="uvra"/>
    <property type="match status" value="1"/>
</dbReference>
<dbReference type="CDD" id="cd03271">
    <property type="entry name" value="ABC_UvrA_II"/>
    <property type="match status" value="1"/>
</dbReference>
<dbReference type="AlphaFoldDB" id="A0A0F9SN65"/>
<evidence type="ECO:0000256" key="14">
    <source>
        <dbReference type="ARBA" id="ARBA00023236"/>
    </source>
</evidence>
<evidence type="ECO:0000256" key="3">
    <source>
        <dbReference type="ARBA" id="ARBA00022723"/>
    </source>
</evidence>
<evidence type="ECO:0000259" key="15">
    <source>
        <dbReference type="PROSITE" id="PS50893"/>
    </source>
</evidence>
<keyword evidence="9" id="KW-0862">Zinc</keyword>
<proteinExistence type="predicted"/>
<dbReference type="SUPFAM" id="SSF52540">
    <property type="entry name" value="P-loop containing nucleoside triphosphate hydrolases"/>
    <property type="match status" value="2"/>
</dbReference>
<keyword evidence="2" id="KW-0963">Cytoplasm</keyword>
<dbReference type="InterPro" id="IPR004602">
    <property type="entry name" value="UvrA"/>
</dbReference>
<dbReference type="FunFam" id="1.10.8.280:FF:000001">
    <property type="entry name" value="UvrABC system protein A"/>
    <property type="match status" value="1"/>
</dbReference>
<evidence type="ECO:0000256" key="9">
    <source>
        <dbReference type="ARBA" id="ARBA00022833"/>
    </source>
</evidence>
<dbReference type="GO" id="GO:0004518">
    <property type="term" value="F:nuclease activity"/>
    <property type="evidence" value="ECO:0007669"/>
    <property type="project" value="UniProtKB-KW"/>
</dbReference>
<dbReference type="GO" id="GO:0009380">
    <property type="term" value="C:excinuclease repair complex"/>
    <property type="evidence" value="ECO:0007669"/>
    <property type="project" value="InterPro"/>
</dbReference>
<protein>
    <recommendedName>
        <fullName evidence="15">ABC transporter domain-containing protein</fullName>
    </recommendedName>
</protein>
<dbReference type="GO" id="GO:0005737">
    <property type="term" value="C:cytoplasm"/>
    <property type="evidence" value="ECO:0007669"/>
    <property type="project" value="UniProtKB-SubCell"/>
</dbReference>
<sequence>FACPECGYSISELEPRMFSFNNPAGACSSCDGLGVKQFVDPSRVVAHPELSLAAGAIRGWDRRNAYYYQLMLSLSEHYKFDLDTPFQELSDNVREVILYGSGKTQIAFKYMGDRGRKVDRKHPFEGVVPNMQRRYHETDSNSVREDLAKYHSVRQCPECHGARLTLASRHVFLNQTTLPDVTSMPIGEVSEYFATLSLPGKQGEIAEKIITEISARLSFLVNVGLDYLSLARSAETLSGGEAQRIRLASQIGAGLVGVMYILDEPSIGLHQRDNDRLLTTLNRLRDLGNTVIVVEHDEDAIRMADYVLDIGPGAGVHGGHIVAQGTPQEIMDSKDSLTGQYLSGKRVIEVPKQRQAPHAGRQIGLRGACGNNLQNVDIDIPIGLMTCVTGVSGSGKSTLINETLLKLTSKYLNGASEEPAAHSEILGLEQLDKVVAINQNPIGRTPRSNPATYTGLFTPIRELFAGTPEARSRGYGPGRFSFNVKGGRCEACQGDGLIKVEMHFLPDIYVPCDVCKGQRYNRETLDIRYKGKNITEVLDMTIEDANVFFENIPVVAKKLQTLIDVGLTYIKLGQNATTLSGGEAQRVKLAKELSKRDTGKTLYVLDEPTTGLHFFDIEQLLKVLHNLRDRGNTIVVIEHNLDVIKTADWIIDMGPEGGAGGGEILAVGTPEDVAQHKQSYTGHYLKALLNK</sequence>
<gene>
    <name evidence="16" type="ORF">LCGC14_0754420</name>
</gene>
<dbReference type="GO" id="GO:0016887">
    <property type="term" value="F:ATP hydrolysis activity"/>
    <property type="evidence" value="ECO:0007669"/>
    <property type="project" value="InterPro"/>
</dbReference>
<evidence type="ECO:0000256" key="2">
    <source>
        <dbReference type="ARBA" id="ARBA00022490"/>
    </source>
</evidence>
<keyword evidence="14" id="KW-0742">SOS response</keyword>
<dbReference type="InterPro" id="IPR041552">
    <property type="entry name" value="UvrA_DNA-bd"/>
</dbReference>
<dbReference type="Gene3D" id="1.20.1580.10">
    <property type="entry name" value="ABC transporter ATPase like domain"/>
    <property type="match status" value="2"/>
</dbReference>
<dbReference type="FunFam" id="1.20.1580.10:FF:000002">
    <property type="entry name" value="UvrABC system protein A"/>
    <property type="match status" value="1"/>
</dbReference>
<keyword evidence="6" id="KW-0227">DNA damage</keyword>
<dbReference type="PROSITE" id="PS50893">
    <property type="entry name" value="ABC_TRANSPORTER_2"/>
    <property type="match status" value="1"/>
</dbReference>
<dbReference type="GO" id="GO:0005524">
    <property type="term" value="F:ATP binding"/>
    <property type="evidence" value="ECO:0007669"/>
    <property type="project" value="UniProtKB-KW"/>
</dbReference>
<dbReference type="InterPro" id="IPR017871">
    <property type="entry name" value="ABC_transporter-like_CS"/>
</dbReference>
<evidence type="ECO:0000256" key="11">
    <source>
        <dbReference type="ARBA" id="ARBA00022881"/>
    </source>
</evidence>
<dbReference type="NCBIfam" id="NF001503">
    <property type="entry name" value="PRK00349.1"/>
    <property type="match status" value="1"/>
</dbReference>
<evidence type="ECO:0000256" key="6">
    <source>
        <dbReference type="ARBA" id="ARBA00022763"/>
    </source>
</evidence>
<keyword evidence="8" id="KW-0863">Zinc-finger</keyword>
<comment type="subcellular location">
    <subcellularLocation>
        <location evidence="1">Cytoplasm</location>
    </subcellularLocation>
</comment>
<evidence type="ECO:0000256" key="8">
    <source>
        <dbReference type="ARBA" id="ARBA00022771"/>
    </source>
</evidence>
<keyword evidence="7" id="KW-0228">DNA excision</keyword>
<dbReference type="EMBL" id="LAZR01001837">
    <property type="protein sequence ID" value="KKN38331.1"/>
    <property type="molecule type" value="Genomic_DNA"/>
</dbReference>
<dbReference type="InterPro" id="IPR027417">
    <property type="entry name" value="P-loop_NTPase"/>
</dbReference>
<dbReference type="Gene3D" id="3.40.50.300">
    <property type="entry name" value="P-loop containing nucleotide triphosphate hydrolases"/>
    <property type="match status" value="1"/>
</dbReference>
<reference evidence="16" key="1">
    <citation type="journal article" date="2015" name="Nature">
        <title>Complex archaea that bridge the gap between prokaryotes and eukaryotes.</title>
        <authorList>
            <person name="Spang A."/>
            <person name="Saw J.H."/>
            <person name="Jorgensen S.L."/>
            <person name="Zaremba-Niedzwiedzka K."/>
            <person name="Martijn J."/>
            <person name="Lind A.E."/>
            <person name="van Eijk R."/>
            <person name="Schleper C."/>
            <person name="Guy L."/>
            <person name="Ettema T.J."/>
        </authorList>
    </citation>
    <scope>NUCLEOTIDE SEQUENCE</scope>
</reference>
<keyword evidence="13" id="KW-0234">DNA repair</keyword>